<dbReference type="GO" id="GO:0016787">
    <property type="term" value="F:hydrolase activity"/>
    <property type="evidence" value="ECO:0007669"/>
    <property type="project" value="UniProtKB-KW"/>
</dbReference>
<dbReference type="AlphaFoldDB" id="A0A9E2KR01"/>
<organism evidence="14 15">
    <name type="scientific">Candidatus Anaerobiospirillum merdipullorum</name>
    <dbReference type="NCBI Taxonomy" id="2838450"/>
    <lineage>
        <taxon>Bacteria</taxon>
        <taxon>Pseudomonadati</taxon>
        <taxon>Pseudomonadota</taxon>
        <taxon>Gammaproteobacteria</taxon>
        <taxon>Aeromonadales</taxon>
        <taxon>Succinivibrionaceae</taxon>
        <taxon>Anaerobiospirillum</taxon>
    </lineage>
</organism>
<keyword evidence="2 11" id="KW-0808">Transferase</keyword>
<dbReference type="EC" id="2.7.7.72" evidence="11"/>
<dbReference type="Proteomes" id="UP000824150">
    <property type="component" value="Unassembled WGS sequence"/>
</dbReference>
<dbReference type="PANTHER" id="PTHR47545:SF1">
    <property type="entry name" value="MULTIFUNCTIONAL CCA PROTEIN"/>
    <property type="match status" value="1"/>
</dbReference>
<dbReference type="PIRSF" id="PIRSF000813">
    <property type="entry name" value="CCA_bact"/>
    <property type="match status" value="1"/>
</dbReference>
<feature type="binding site" evidence="11">
    <location>
        <position position="91"/>
    </location>
    <ligand>
        <name>CTP</name>
        <dbReference type="ChEBI" id="CHEBI:37563"/>
    </ligand>
</feature>
<evidence type="ECO:0000256" key="5">
    <source>
        <dbReference type="ARBA" id="ARBA00022723"/>
    </source>
</evidence>
<comment type="catalytic activity">
    <reaction evidence="11">
        <text>a tRNA precursor + 2 CTP + ATP = a tRNA with a 3' CCA end + 3 diphosphate</text>
        <dbReference type="Rhea" id="RHEA:14433"/>
        <dbReference type="Rhea" id="RHEA-COMP:10465"/>
        <dbReference type="Rhea" id="RHEA-COMP:10468"/>
        <dbReference type="ChEBI" id="CHEBI:30616"/>
        <dbReference type="ChEBI" id="CHEBI:33019"/>
        <dbReference type="ChEBI" id="CHEBI:37563"/>
        <dbReference type="ChEBI" id="CHEBI:74896"/>
        <dbReference type="ChEBI" id="CHEBI:83071"/>
        <dbReference type="EC" id="2.7.7.72"/>
    </reaction>
</comment>
<dbReference type="Gene3D" id="3.30.460.10">
    <property type="entry name" value="Beta Polymerase, domain 2"/>
    <property type="match status" value="1"/>
</dbReference>
<evidence type="ECO:0000256" key="11">
    <source>
        <dbReference type="HAMAP-Rule" id="MF_01262"/>
    </source>
</evidence>
<dbReference type="CDD" id="cd05398">
    <property type="entry name" value="NT_ClassII-CCAase"/>
    <property type="match status" value="1"/>
</dbReference>
<evidence type="ECO:0000256" key="9">
    <source>
        <dbReference type="ARBA" id="ARBA00022842"/>
    </source>
</evidence>
<dbReference type="Pfam" id="PF01743">
    <property type="entry name" value="PolyA_pol"/>
    <property type="match status" value="1"/>
</dbReference>
<feature type="binding site" evidence="11">
    <location>
        <position position="137"/>
    </location>
    <ligand>
        <name>ATP</name>
        <dbReference type="ChEBI" id="CHEBI:30616"/>
    </ligand>
</feature>
<keyword evidence="4 11" id="KW-0548">Nucleotidyltransferase</keyword>
<feature type="binding site" evidence="11">
    <location>
        <position position="140"/>
    </location>
    <ligand>
        <name>ATP</name>
        <dbReference type="ChEBI" id="CHEBI:30616"/>
    </ligand>
</feature>
<protein>
    <recommendedName>
        <fullName evidence="11">CCA-adding enzyme</fullName>
        <ecNumber evidence="11">2.7.7.72</ecNumber>
    </recommendedName>
    <alternativeName>
        <fullName evidence="11">CCA tRNA nucleotidyltransferase</fullName>
    </alternativeName>
    <alternativeName>
        <fullName evidence="11">tRNA CCA-pyrophosphorylase</fullName>
    </alternativeName>
    <alternativeName>
        <fullName evidence="11">tRNA adenylyl-/cytidylyl- transferase</fullName>
    </alternativeName>
    <alternativeName>
        <fullName evidence="11">tRNA nucleotidyltransferase</fullName>
    </alternativeName>
    <alternativeName>
        <fullName evidence="11">tRNA-NT</fullName>
    </alternativeName>
</protein>
<accession>A0A9E2KR01</accession>
<dbReference type="GO" id="GO:0004810">
    <property type="term" value="F:CCA tRNA nucleotidyltransferase activity"/>
    <property type="evidence" value="ECO:0007669"/>
    <property type="project" value="UniProtKB-UniRule"/>
</dbReference>
<evidence type="ECO:0000256" key="7">
    <source>
        <dbReference type="ARBA" id="ARBA00022800"/>
    </source>
</evidence>
<evidence type="ECO:0000256" key="10">
    <source>
        <dbReference type="ARBA" id="ARBA00022884"/>
    </source>
</evidence>
<keyword evidence="8 11" id="KW-0067">ATP-binding</keyword>
<proteinExistence type="inferred from homology"/>
<evidence type="ECO:0000256" key="2">
    <source>
        <dbReference type="ARBA" id="ARBA00022679"/>
    </source>
</evidence>
<comment type="catalytic activity">
    <reaction evidence="11">
        <text>a tRNA with a 3' CCA end + 2 CTP + ATP = a tRNA with a 3' CCACCA end + 3 diphosphate</text>
        <dbReference type="Rhea" id="RHEA:76235"/>
        <dbReference type="Rhea" id="RHEA-COMP:10468"/>
        <dbReference type="Rhea" id="RHEA-COMP:18655"/>
        <dbReference type="ChEBI" id="CHEBI:30616"/>
        <dbReference type="ChEBI" id="CHEBI:33019"/>
        <dbReference type="ChEBI" id="CHEBI:37563"/>
        <dbReference type="ChEBI" id="CHEBI:83071"/>
        <dbReference type="ChEBI" id="CHEBI:195187"/>
    </reaction>
</comment>
<name>A0A9E2KR01_9GAMM</name>
<sequence length="388" mass="42671">MHIYLVGGAVRDQLLGLKAYDKDYVVTGARPEDLLAQGFSQVGKDFPVFLHPLTHEEYALARTERKSGSGYTGFICAFGPEVSLEEDLKRRDLTVNAMARDEEGNLIDPYGGLADLKARILRHVSPAFVEDPLRVLRAARFVAKLAPFNFTLHPTTAQLLRDMAASGELNALTPERCFMEVHKAMSTAAPERFFSTLHQCQALPAVMPEMAALFVSPSSLNPDLSAFERGAQALALIKDKVSDPALRFATLAHDLGAQDLQTLSSRMHLPKDYQEAVRLVHLSLPLWQHLPQATATDILALFTRLDLYRRPQRLEQIVPILGALSATLGQDTQTRAQALQQIFGLTQEVQVQALVQQGLKGKAIGEAVARLRLGMISDFCAAQPDALL</sequence>
<dbReference type="InterPro" id="IPR043519">
    <property type="entry name" value="NT_sf"/>
</dbReference>
<evidence type="ECO:0000256" key="1">
    <source>
        <dbReference type="ARBA" id="ARBA00001946"/>
    </source>
</evidence>
<keyword evidence="9 11" id="KW-0460">Magnesium</keyword>
<feature type="domain" description="tRNA nucleotidyltransferase/poly(A) polymerase RNA and SrmB- binding" evidence="13">
    <location>
        <begin position="149"/>
        <end position="212"/>
    </location>
</feature>
<evidence type="ECO:0000256" key="3">
    <source>
        <dbReference type="ARBA" id="ARBA00022694"/>
    </source>
</evidence>
<comment type="similarity">
    <text evidence="11">Belongs to the tRNA nucleotidyltransferase/poly(A) polymerase family. Bacterial CCA-adding enzyme type 2 subfamily.</text>
</comment>
<feature type="binding site" evidence="11">
    <location>
        <position position="137"/>
    </location>
    <ligand>
        <name>CTP</name>
        <dbReference type="ChEBI" id="CHEBI:37563"/>
    </ligand>
</feature>
<dbReference type="GO" id="GO:0000049">
    <property type="term" value="F:tRNA binding"/>
    <property type="evidence" value="ECO:0007669"/>
    <property type="project" value="UniProtKB-UniRule"/>
</dbReference>
<feature type="binding site" evidence="11">
    <location>
        <position position="21"/>
    </location>
    <ligand>
        <name>Mg(2+)</name>
        <dbReference type="ChEBI" id="CHEBI:18420"/>
    </ligand>
</feature>
<comment type="cofactor">
    <cofactor evidence="1 11">
        <name>Mg(2+)</name>
        <dbReference type="ChEBI" id="CHEBI:18420"/>
    </cofactor>
</comment>
<feature type="binding site" evidence="11">
    <location>
        <position position="140"/>
    </location>
    <ligand>
        <name>CTP</name>
        <dbReference type="ChEBI" id="CHEBI:37563"/>
    </ligand>
</feature>
<keyword evidence="6 11" id="KW-0547">Nucleotide-binding</keyword>
<keyword evidence="7 11" id="KW-0692">RNA repair</keyword>
<feature type="binding site" evidence="11">
    <location>
        <position position="11"/>
    </location>
    <ligand>
        <name>ATP</name>
        <dbReference type="ChEBI" id="CHEBI:30616"/>
    </ligand>
</feature>
<comment type="miscellaneous">
    <text evidence="11">A single active site specifically recognizes both ATP and CTP and is responsible for their addition.</text>
</comment>
<feature type="binding site" evidence="11">
    <location>
        <position position="11"/>
    </location>
    <ligand>
        <name>CTP</name>
        <dbReference type="ChEBI" id="CHEBI:37563"/>
    </ligand>
</feature>
<dbReference type="SUPFAM" id="SSF81301">
    <property type="entry name" value="Nucleotidyltransferase"/>
    <property type="match status" value="1"/>
</dbReference>
<dbReference type="Pfam" id="PF12627">
    <property type="entry name" value="PolyA_pol_RNAbd"/>
    <property type="match status" value="1"/>
</dbReference>
<feature type="binding site" evidence="11">
    <location>
        <position position="8"/>
    </location>
    <ligand>
        <name>CTP</name>
        <dbReference type="ChEBI" id="CHEBI:37563"/>
    </ligand>
</feature>
<dbReference type="InterPro" id="IPR012006">
    <property type="entry name" value="CCA_bact"/>
</dbReference>
<dbReference type="HAMAP" id="MF_01262">
    <property type="entry name" value="CCA_bact_type2"/>
    <property type="match status" value="1"/>
</dbReference>
<reference evidence="14" key="1">
    <citation type="journal article" date="2021" name="PeerJ">
        <title>Extensive microbial diversity within the chicken gut microbiome revealed by metagenomics and culture.</title>
        <authorList>
            <person name="Gilroy R."/>
            <person name="Ravi A."/>
            <person name="Getino M."/>
            <person name="Pursley I."/>
            <person name="Horton D.L."/>
            <person name="Alikhan N.F."/>
            <person name="Baker D."/>
            <person name="Gharbi K."/>
            <person name="Hall N."/>
            <person name="Watson M."/>
            <person name="Adriaenssens E.M."/>
            <person name="Foster-Nyarko E."/>
            <person name="Jarju S."/>
            <person name="Secka A."/>
            <person name="Antonio M."/>
            <person name="Oren A."/>
            <person name="Chaudhuri R.R."/>
            <person name="La Ragione R."/>
            <person name="Hildebrand F."/>
            <person name="Pallen M.J."/>
        </authorList>
    </citation>
    <scope>NUCLEOTIDE SEQUENCE</scope>
    <source>
        <strain evidence="14">687</strain>
    </source>
</reference>
<feature type="binding site" evidence="11">
    <location>
        <position position="8"/>
    </location>
    <ligand>
        <name>ATP</name>
        <dbReference type="ChEBI" id="CHEBI:30616"/>
    </ligand>
</feature>
<dbReference type="Gene3D" id="1.10.3090.10">
    <property type="entry name" value="cca-adding enzyme, domain 2"/>
    <property type="match status" value="1"/>
</dbReference>
<dbReference type="PANTHER" id="PTHR47545">
    <property type="entry name" value="MULTIFUNCTIONAL CCA PROTEIN"/>
    <property type="match status" value="1"/>
</dbReference>
<dbReference type="GO" id="GO:0000287">
    <property type="term" value="F:magnesium ion binding"/>
    <property type="evidence" value="ECO:0007669"/>
    <property type="project" value="UniProtKB-UniRule"/>
</dbReference>
<evidence type="ECO:0000313" key="14">
    <source>
        <dbReference type="EMBL" id="MBU3827457.1"/>
    </source>
</evidence>
<dbReference type="InterPro" id="IPR002646">
    <property type="entry name" value="PolA_pol_head_dom"/>
</dbReference>
<evidence type="ECO:0000256" key="4">
    <source>
        <dbReference type="ARBA" id="ARBA00022695"/>
    </source>
</evidence>
<keyword evidence="3 11" id="KW-0819">tRNA processing</keyword>
<comment type="caution">
    <text evidence="14">The sequence shown here is derived from an EMBL/GenBank/DDBJ whole genome shotgun (WGS) entry which is preliminary data.</text>
</comment>
<feature type="domain" description="Poly A polymerase head" evidence="12">
    <location>
        <begin position="3"/>
        <end position="122"/>
    </location>
</feature>
<dbReference type="InterPro" id="IPR050124">
    <property type="entry name" value="tRNA_CCA-adding_enzyme"/>
</dbReference>
<dbReference type="InterPro" id="IPR032828">
    <property type="entry name" value="PolyA_RNA-bd"/>
</dbReference>
<evidence type="ECO:0000256" key="6">
    <source>
        <dbReference type="ARBA" id="ARBA00022741"/>
    </source>
</evidence>
<feature type="binding site" evidence="11">
    <location>
        <position position="91"/>
    </location>
    <ligand>
        <name>ATP</name>
        <dbReference type="ChEBI" id="CHEBI:30616"/>
    </ligand>
</feature>
<reference evidence="14" key="2">
    <citation type="submission" date="2021-04" db="EMBL/GenBank/DDBJ databases">
        <authorList>
            <person name="Gilroy R."/>
        </authorList>
    </citation>
    <scope>NUCLEOTIDE SEQUENCE</scope>
    <source>
        <strain evidence="14">687</strain>
    </source>
</reference>
<evidence type="ECO:0000313" key="15">
    <source>
        <dbReference type="Proteomes" id="UP000824150"/>
    </source>
</evidence>
<dbReference type="EMBL" id="JAHLFG010000089">
    <property type="protein sequence ID" value="MBU3827457.1"/>
    <property type="molecule type" value="Genomic_DNA"/>
</dbReference>
<keyword evidence="10 11" id="KW-0694">RNA-binding</keyword>
<gene>
    <name evidence="11 14" type="primary">cca</name>
    <name evidence="14" type="ORF">IAA31_08245</name>
</gene>
<dbReference type="SUPFAM" id="SSF81891">
    <property type="entry name" value="Poly A polymerase C-terminal region-like"/>
    <property type="match status" value="1"/>
</dbReference>
<dbReference type="GO" id="GO:0005524">
    <property type="term" value="F:ATP binding"/>
    <property type="evidence" value="ECO:0007669"/>
    <property type="project" value="UniProtKB-UniRule"/>
</dbReference>
<dbReference type="GO" id="GO:0042245">
    <property type="term" value="P:RNA repair"/>
    <property type="evidence" value="ECO:0007669"/>
    <property type="project" value="UniProtKB-KW"/>
</dbReference>
<dbReference type="GO" id="GO:0001680">
    <property type="term" value="P:tRNA 3'-terminal CCA addition"/>
    <property type="evidence" value="ECO:0007669"/>
    <property type="project" value="UniProtKB-UniRule"/>
</dbReference>
<evidence type="ECO:0000259" key="12">
    <source>
        <dbReference type="Pfam" id="PF01743"/>
    </source>
</evidence>
<keyword evidence="14" id="KW-0378">Hydrolase</keyword>
<evidence type="ECO:0000256" key="8">
    <source>
        <dbReference type="ARBA" id="ARBA00022840"/>
    </source>
</evidence>
<keyword evidence="5 11" id="KW-0479">Metal-binding</keyword>
<evidence type="ECO:0000259" key="13">
    <source>
        <dbReference type="Pfam" id="PF12627"/>
    </source>
</evidence>
<comment type="function">
    <text evidence="11">Catalyzes the addition and repair of the essential 3'-terminal CCA sequence in tRNAs without using a nucleic acid template. Adds these three nucleotides in the order of C, C, and A to the tRNA nucleotide-73, using CTP and ATP as substrates and producing inorganic pyrophosphate. tRNA 3'-terminal CCA addition is required both for tRNA processing and repair. Also involved in tRNA surveillance by mediating tandem CCA addition to generate a CCACCA at the 3' terminus of unstable tRNAs. While stable tRNAs receive only 3'-terminal CCA, unstable tRNAs are marked with CCACCA and rapidly degraded.</text>
</comment>
<feature type="binding site" evidence="11">
    <location>
        <position position="23"/>
    </location>
    <ligand>
        <name>Mg(2+)</name>
        <dbReference type="ChEBI" id="CHEBI:18420"/>
    </ligand>
</feature>